<dbReference type="InterPro" id="IPR017937">
    <property type="entry name" value="Thioredoxin_CS"/>
</dbReference>
<evidence type="ECO:0000313" key="7">
    <source>
        <dbReference type="EMBL" id="GMS80332.1"/>
    </source>
</evidence>
<dbReference type="FunFam" id="3.40.30.10:FF:000001">
    <property type="entry name" value="Thioredoxin"/>
    <property type="match status" value="1"/>
</dbReference>
<dbReference type="InterPro" id="IPR036249">
    <property type="entry name" value="Thioredoxin-like_sf"/>
</dbReference>
<feature type="non-terminal residue" evidence="7">
    <location>
        <position position="1"/>
    </location>
</feature>
<dbReference type="PANTHER" id="PTHR43601">
    <property type="entry name" value="THIOREDOXIN, MITOCHONDRIAL"/>
    <property type="match status" value="1"/>
</dbReference>
<dbReference type="PANTHER" id="PTHR43601:SF3">
    <property type="entry name" value="THIOREDOXIN, MITOCHONDRIAL"/>
    <property type="match status" value="1"/>
</dbReference>
<dbReference type="GO" id="GO:0005739">
    <property type="term" value="C:mitochondrion"/>
    <property type="evidence" value="ECO:0007669"/>
    <property type="project" value="TreeGrafter"/>
</dbReference>
<dbReference type="SUPFAM" id="SSF52833">
    <property type="entry name" value="Thioredoxin-like"/>
    <property type="match status" value="1"/>
</dbReference>
<evidence type="ECO:0000256" key="1">
    <source>
        <dbReference type="ARBA" id="ARBA00008987"/>
    </source>
</evidence>
<evidence type="ECO:0000256" key="2">
    <source>
        <dbReference type="ARBA" id="ARBA00022448"/>
    </source>
</evidence>
<comment type="caution">
    <text evidence="7">The sequence shown here is derived from an EMBL/GenBank/DDBJ whole genome shotgun (WGS) entry which is preliminary data.</text>
</comment>
<dbReference type="Pfam" id="PF00085">
    <property type="entry name" value="Thioredoxin"/>
    <property type="match status" value="1"/>
</dbReference>
<comment type="similarity">
    <text evidence="1">Belongs to the thioredoxin family.</text>
</comment>
<evidence type="ECO:0000256" key="4">
    <source>
        <dbReference type="ARBA" id="ARBA00023157"/>
    </source>
</evidence>
<dbReference type="PROSITE" id="PS51352">
    <property type="entry name" value="THIOREDOXIN_2"/>
    <property type="match status" value="1"/>
</dbReference>
<keyword evidence="8" id="KW-1185">Reference proteome</keyword>
<dbReference type="PRINTS" id="PR00421">
    <property type="entry name" value="THIOREDOXIN"/>
</dbReference>
<evidence type="ECO:0000256" key="5">
    <source>
        <dbReference type="ARBA" id="ARBA00023284"/>
    </source>
</evidence>
<dbReference type="CDD" id="cd02947">
    <property type="entry name" value="TRX_family"/>
    <property type="match status" value="1"/>
</dbReference>
<reference evidence="7" key="1">
    <citation type="submission" date="2023-10" db="EMBL/GenBank/DDBJ databases">
        <title>Genome assembly of Pristionchus species.</title>
        <authorList>
            <person name="Yoshida K."/>
            <person name="Sommer R.J."/>
        </authorList>
    </citation>
    <scope>NUCLEOTIDE SEQUENCE</scope>
    <source>
        <strain evidence="7">RS0144</strain>
    </source>
</reference>
<evidence type="ECO:0000256" key="3">
    <source>
        <dbReference type="ARBA" id="ARBA00022982"/>
    </source>
</evidence>
<dbReference type="InterPro" id="IPR013766">
    <property type="entry name" value="Thioredoxin_domain"/>
</dbReference>
<dbReference type="AlphaFoldDB" id="A0AAV5SCA9"/>
<dbReference type="EMBL" id="BTSX01000001">
    <property type="protein sequence ID" value="GMS80332.1"/>
    <property type="molecule type" value="Genomic_DNA"/>
</dbReference>
<proteinExistence type="inferred from homology"/>
<accession>A0AAV5SCA9</accession>
<feature type="domain" description="Thioredoxin" evidence="6">
    <location>
        <begin position="26"/>
        <end position="153"/>
    </location>
</feature>
<keyword evidence="4" id="KW-1015">Disulfide bond</keyword>
<keyword evidence="3" id="KW-0249">Electron transport</keyword>
<organism evidence="7 8">
    <name type="scientific">Pristionchus entomophagus</name>
    <dbReference type="NCBI Taxonomy" id="358040"/>
    <lineage>
        <taxon>Eukaryota</taxon>
        <taxon>Metazoa</taxon>
        <taxon>Ecdysozoa</taxon>
        <taxon>Nematoda</taxon>
        <taxon>Chromadorea</taxon>
        <taxon>Rhabditida</taxon>
        <taxon>Rhabditina</taxon>
        <taxon>Diplogasteromorpha</taxon>
        <taxon>Diplogasteroidea</taxon>
        <taxon>Neodiplogasteridae</taxon>
        <taxon>Pristionchus</taxon>
    </lineage>
</organism>
<dbReference type="Proteomes" id="UP001432027">
    <property type="component" value="Unassembled WGS sequence"/>
</dbReference>
<protein>
    <recommendedName>
        <fullName evidence="6">Thioredoxin domain-containing protein</fullName>
    </recommendedName>
</protein>
<evidence type="ECO:0000259" key="6">
    <source>
        <dbReference type="PROSITE" id="PS51352"/>
    </source>
</evidence>
<evidence type="ECO:0000313" key="8">
    <source>
        <dbReference type="Proteomes" id="UP001432027"/>
    </source>
</evidence>
<dbReference type="GO" id="GO:0045454">
    <property type="term" value="P:cell redox homeostasis"/>
    <property type="evidence" value="ECO:0007669"/>
    <property type="project" value="TreeGrafter"/>
</dbReference>
<dbReference type="PROSITE" id="PS00194">
    <property type="entry name" value="THIOREDOXIN_1"/>
    <property type="match status" value="1"/>
</dbReference>
<keyword evidence="5" id="KW-0676">Redox-active center</keyword>
<name>A0AAV5SCA9_9BILA</name>
<gene>
    <name evidence="7" type="ORF">PENTCL1PPCAC_2507</name>
</gene>
<keyword evidence="2" id="KW-0813">Transport</keyword>
<dbReference type="Gene3D" id="3.40.30.10">
    <property type="entry name" value="Glutaredoxin"/>
    <property type="match status" value="1"/>
</dbReference>
<sequence>SQMRFLQSALTLTSRILATQPARTTQFIVGRAPLAIARRPFSDGQPVVFAIESVDDFNQYVINSPTPVLVDFHADWCGPCQLLGPRLEEKVAGRAGALLMAKVNVDDAGELASEWNISAVPTVMAFNNGECVGEFKGNVSDDELESFIERAIETSQ</sequence>